<sequence>MPSPIAQARRAVLSHPDALDCTLYRPDERDGEEERDLGDGRLLFTGPFQPPADWDASTREEYFDGNADDDFLTAFIEGEAEPGSPGHFTAEPGDYAAVVGTDAKIAMYYVYDRLDGDQAGGYVLIREPELD</sequence>
<evidence type="ECO:0000313" key="1">
    <source>
        <dbReference type="EMBL" id="MFC3609272.1"/>
    </source>
</evidence>
<accession>A0ABV7T9I5</accession>
<gene>
    <name evidence="1" type="ORF">ACFOMF_15960</name>
</gene>
<evidence type="ECO:0000313" key="2">
    <source>
        <dbReference type="Proteomes" id="UP001595630"/>
    </source>
</evidence>
<keyword evidence="2" id="KW-1185">Reference proteome</keyword>
<dbReference type="RefSeq" id="WP_386366671.1">
    <property type="nucleotide sequence ID" value="NZ_JBHRXZ010000024.1"/>
</dbReference>
<organism evidence="1 2">
    <name type="scientific">Stutzerimonas tarimensis</name>
    <dbReference type="NCBI Taxonomy" id="1507735"/>
    <lineage>
        <taxon>Bacteria</taxon>
        <taxon>Pseudomonadati</taxon>
        <taxon>Pseudomonadota</taxon>
        <taxon>Gammaproteobacteria</taxon>
        <taxon>Pseudomonadales</taxon>
        <taxon>Pseudomonadaceae</taxon>
        <taxon>Stutzerimonas</taxon>
    </lineage>
</organism>
<name>A0ABV7T9I5_9GAMM</name>
<dbReference type="EMBL" id="JBHRXZ010000024">
    <property type="protein sequence ID" value="MFC3609272.1"/>
    <property type="molecule type" value="Genomic_DNA"/>
</dbReference>
<proteinExistence type="predicted"/>
<reference evidence="2" key="1">
    <citation type="journal article" date="2019" name="Int. J. Syst. Evol. Microbiol.">
        <title>The Global Catalogue of Microorganisms (GCM) 10K type strain sequencing project: providing services to taxonomists for standard genome sequencing and annotation.</title>
        <authorList>
            <consortium name="The Broad Institute Genomics Platform"/>
            <consortium name="The Broad Institute Genome Sequencing Center for Infectious Disease"/>
            <person name="Wu L."/>
            <person name="Ma J."/>
        </authorList>
    </citation>
    <scope>NUCLEOTIDE SEQUENCE [LARGE SCALE GENOMIC DNA]</scope>
    <source>
        <strain evidence="2">KCTC 42447</strain>
    </source>
</reference>
<comment type="caution">
    <text evidence="1">The sequence shown here is derived from an EMBL/GenBank/DDBJ whole genome shotgun (WGS) entry which is preliminary data.</text>
</comment>
<dbReference type="Proteomes" id="UP001595630">
    <property type="component" value="Unassembled WGS sequence"/>
</dbReference>
<protein>
    <recommendedName>
        <fullName evidence="3">DUF3085 domain-containing protein</fullName>
    </recommendedName>
</protein>
<evidence type="ECO:0008006" key="3">
    <source>
        <dbReference type="Google" id="ProtNLM"/>
    </source>
</evidence>